<protein>
    <submittedName>
        <fullName evidence="1">Uncharacterized protein</fullName>
    </submittedName>
</protein>
<evidence type="ECO:0000313" key="2">
    <source>
        <dbReference type="Proteomes" id="UP001301012"/>
    </source>
</evidence>
<comment type="caution">
    <text evidence="1">The sequence shown here is derived from an EMBL/GenBank/DDBJ whole genome shotgun (WGS) entry which is preliminary data.</text>
</comment>
<dbReference type="RefSeq" id="WP_284132863.1">
    <property type="nucleotide sequence ID" value="NZ_JASKYM010000004.1"/>
</dbReference>
<organism evidence="1 2">
    <name type="scientific">Romboutsia sedimentorum</name>
    <dbReference type="NCBI Taxonomy" id="1368474"/>
    <lineage>
        <taxon>Bacteria</taxon>
        <taxon>Bacillati</taxon>
        <taxon>Bacillota</taxon>
        <taxon>Clostridia</taxon>
        <taxon>Peptostreptococcales</taxon>
        <taxon>Peptostreptococcaceae</taxon>
        <taxon>Romboutsia</taxon>
    </lineage>
</organism>
<reference evidence="1 2" key="1">
    <citation type="submission" date="2023-05" db="EMBL/GenBank/DDBJ databases">
        <title>Rombocin, a short stable natural nisin variant, displays selective antimicrobial activity against Listeria monocytogenes and employs dual mode of action to kill target bacterial strains.</title>
        <authorList>
            <person name="Wambui J."/>
            <person name="Stephan R."/>
            <person name="Kuipers O.P."/>
        </authorList>
    </citation>
    <scope>NUCLEOTIDE SEQUENCE [LARGE SCALE GENOMIC DNA]</scope>
    <source>
        <strain evidence="1 2">RC002</strain>
    </source>
</reference>
<name>A0ABT7EAH8_9FIRM</name>
<dbReference type="EMBL" id="JASKYM010000004">
    <property type="protein sequence ID" value="MDK2563928.1"/>
    <property type="molecule type" value="Genomic_DNA"/>
</dbReference>
<evidence type="ECO:0000313" key="1">
    <source>
        <dbReference type="EMBL" id="MDK2563928.1"/>
    </source>
</evidence>
<sequence>METARKIVAVVFRCIDKLSDDEIESLINSESKLICVSTEKKEAIVKSVDSNIKRICESIEKVRFRDEAYKILKKPNIRKDTLINIAKCLDVHILKSYTKTKIIECIVETVVGTKVDREAIRDIDIK</sequence>
<keyword evidence="2" id="KW-1185">Reference proteome</keyword>
<gene>
    <name evidence="1" type="ORF">QOZ84_10230</name>
</gene>
<dbReference type="Proteomes" id="UP001301012">
    <property type="component" value="Unassembled WGS sequence"/>
</dbReference>
<proteinExistence type="predicted"/>
<accession>A0ABT7EAH8</accession>